<evidence type="ECO:0000313" key="12">
    <source>
        <dbReference type="EMBL" id="ONH69806.1"/>
    </source>
</evidence>
<evidence type="ECO:0000256" key="7">
    <source>
        <dbReference type="PROSITE-ProRule" id="PRU00723"/>
    </source>
</evidence>
<evidence type="ECO:0000256" key="1">
    <source>
        <dbReference type="ARBA" id="ARBA00003777"/>
    </source>
</evidence>
<dbReference type="SUPFAM" id="SSF57850">
    <property type="entry name" value="RING/U-box"/>
    <property type="match status" value="1"/>
</dbReference>
<evidence type="ECO:0000256" key="8">
    <source>
        <dbReference type="RuleBase" id="RU367110"/>
    </source>
</evidence>
<dbReference type="PROSITE" id="PS50089">
    <property type="entry name" value="ZF_RING_2"/>
    <property type="match status" value="1"/>
</dbReference>
<feature type="domain" description="RING-type" evidence="10">
    <location>
        <begin position="208"/>
        <end position="245"/>
    </location>
</feature>
<protein>
    <recommendedName>
        <fullName evidence="3 8">Pre-mRNA-splicing factor CWC24</fullName>
    </recommendedName>
</protein>
<dbReference type="EMBL" id="MPUK01000001">
    <property type="protein sequence ID" value="ONH69806.1"/>
    <property type="molecule type" value="Genomic_DNA"/>
</dbReference>
<evidence type="ECO:0000256" key="3">
    <source>
        <dbReference type="ARBA" id="ARBA00020647"/>
    </source>
</evidence>
<comment type="caution">
    <text evidence="12">The sequence shown here is derived from an EMBL/GenBank/DDBJ whole genome shotgun (WGS) entry which is preliminary data.</text>
</comment>
<feature type="compositionally biased region" description="Low complexity" evidence="9">
    <location>
        <begin position="43"/>
        <end position="58"/>
    </location>
</feature>
<sequence>MFKKRTVKGSIRAKPIRRDSESSGSDSDSDSDDGAVIVKKPKTSSTSSTTATVSSTATFKDTSLTRNDAITKVDTLNQEIIDRERRAKETSTTGGLATEEGPSATGDGTYKGQQGYATFIKPSSAMDKIGPKKQSSNIKSTTVFDFARDICKDYKQTGFCGYGDSCKFLHARDDFKAGWKLNREWDLDGKEKEKDDKEKDIGDVPFKCVLCKEDYKSPVKTKCGHYYCEKCFLERYKKIKTCFICGKDTNGVVVPARDLKALLGKV</sequence>
<evidence type="ECO:0000259" key="10">
    <source>
        <dbReference type="PROSITE" id="PS50089"/>
    </source>
</evidence>
<dbReference type="PANTHER" id="PTHR12930:SF0">
    <property type="entry name" value="RING FINGER PROTEIN 113B"/>
    <property type="match status" value="1"/>
</dbReference>
<evidence type="ECO:0000256" key="9">
    <source>
        <dbReference type="SAM" id="MobiDB-lite"/>
    </source>
</evidence>
<name>A0A1V2LEP1_CYBFA</name>
<dbReference type="Gene3D" id="3.30.40.10">
    <property type="entry name" value="Zinc/RING finger domain, C3HC4 (zinc finger)"/>
    <property type="match status" value="1"/>
</dbReference>
<keyword evidence="5 7" id="KW-0863">Zinc-finger</keyword>
<keyword evidence="4 7" id="KW-0479">Metal-binding</keyword>
<evidence type="ECO:0000256" key="2">
    <source>
        <dbReference type="ARBA" id="ARBA00009161"/>
    </source>
</evidence>
<dbReference type="VEuPathDB" id="FungiDB:BON22_0754"/>
<feature type="region of interest" description="Disordered" evidence="9">
    <location>
        <begin position="81"/>
        <end position="110"/>
    </location>
</feature>
<dbReference type="SMART" id="SM00184">
    <property type="entry name" value="RING"/>
    <property type="match status" value="1"/>
</dbReference>
<feature type="region of interest" description="Disordered" evidence="9">
    <location>
        <begin position="1"/>
        <end position="58"/>
    </location>
</feature>
<evidence type="ECO:0000313" key="13">
    <source>
        <dbReference type="Proteomes" id="UP000189513"/>
    </source>
</evidence>
<dbReference type="SMART" id="SM00356">
    <property type="entry name" value="ZnF_C3H1"/>
    <property type="match status" value="1"/>
</dbReference>
<feature type="domain" description="C3H1-type" evidence="11">
    <location>
        <begin position="145"/>
        <end position="173"/>
    </location>
</feature>
<feature type="zinc finger region" description="C3H1-type" evidence="7">
    <location>
        <begin position="145"/>
        <end position="173"/>
    </location>
</feature>
<dbReference type="GO" id="GO:0005684">
    <property type="term" value="C:U2-type spliceosomal complex"/>
    <property type="evidence" value="ECO:0007669"/>
    <property type="project" value="TreeGrafter"/>
</dbReference>
<keyword evidence="13" id="KW-1185">Reference proteome</keyword>
<accession>A0A1V2LEP1</accession>
<dbReference type="GO" id="GO:0034247">
    <property type="term" value="P:snoRNA splicing"/>
    <property type="evidence" value="ECO:0007669"/>
    <property type="project" value="TreeGrafter"/>
</dbReference>
<dbReference type="PANTHER" id="PTHR12930">
    <property type="entry name" value="ZINC FINGER PROTEIN 183"/>
    <property type="match status" value="1"/>
</dbReference>
<evidence type="ECO:0000256" key="5">
    <source>
        <dbReference type="ARBA" id="ARBA00022771"/>
    </source>
</evidence>
<dbReference type="Pfam" id="PF00642">
    <property type="entry name" value="zf-CCCH"/>
    <property type="match status" value="1"/>
</dbReference>
<reference evidence="13" key="1">
    <citation type="journal article" date="2017" name="Genome Announc.">
        <title>Genome sequences of Cyberlindnera fabianii 65, Pichia kudriavzevii 129, and Saccharomyces cerevisiae 131 isolated from fermented masau fruits in Zimbabwe.</title>
        <authorList>
            <person name="van Rijswijck I.M.H."/>
            <person name="Derks M.F.L."/>
            <person name="Abee T."/>
            <person name="de Ridder D."/>
            <person name="Smid E.J."/>
        </authorList>
    </citation>
    <scope>NUCLEOTIDE SEQUENCE [LARGE SCALE GENOMIC DNA]</scope>
    <source>
        <strain evidence="13">65</strain>
    </source>
</reference>
<dbReference type="Proteomes" id="UP000189513">
    <property type="component" value="Unassembled WGS sequence"/>
</dbReference>
<comment type="similarity">
    <text evidence="2 8">Belongs to the CWC24 family.</text>
</comment>
<dbReference type="GO" id="GO:0003677">
    <property type="term" value="F:DNA binding"/>
    <property type="evidence" value="ECO:0007669"/>
    <property type="project" value="UniProtKB-UniRule"/>
</dbReference>
<dbReference type="Pfam" id="PF13920">
    <property type="entry name" value="zf-C3HC4_3"/>
    <property type="match status" value="1"/>
</dbReference>
<evidence type="ECO:0000259" key="11">
    <source>
        <dbReference type="PROSITE" id="PS50103"/>
    </source>
</evidence>
<dbReference type="STRING" id="36022.A0A1V2LEP1"/>
<evidence type="ECO:0000256" key="6">
    <source>
        <dbReference type="ARBA" id="ARBA00022833"/>
    </source>
</evidence>
<keyword evidence="8" id="KW-0539">Nucleus</keyword>
<comment type="function">
    <text evidence="1 8">Involved in pre-mRNA splicing.</text>
</comment>
<comment type="subcellular location">
    <subcellularLocation>
        <location evidence="8">Nucleus</location>
    </subcellularLocation>
</comment>
<dbReference type="CDD" id="cd16539">
    <property type="entry name" value="RING-HC_RNF113A_B"/>
    <property type="match status" value="1"/>
</dbReference>
<keyword evidence="8" id="KW-0508">mRNA splicing</keyword>
<dbReference type="InterPro" id="IPR000571">
    <property type="entry name" value="Znf_CCCH"/>
</dbReference>
<dbReference type="GO" id="GO:0008270">
    <property type="term" value="F:zinc ion binding"/>
    <property type="evidence" value="ECO:0007669"/>
    <property type="project" value="UniProtKB-KW"/>
</dbReference>
<organism evidence="12 13">
    <name type="scientific">Cyberlindnera fabianii</name>
    <name type="common">Yeast</name>
    <name type="synonym">Hansenula fabianii</name>
    <dbReference type="NCBI Taxonomy" id="36022"/>
    <lineage>
        <taxon>Eukaryota</taxon>
        <taxon>Fungi</taxon>
        <taxon>Dikarya</taxon>
        <taxon>Ascomycota</taxon>
        <taxon>Saccharomycotina</taxon>
        <taxon>Saccharomycetes</taxon>
        <taxon>Phaffomycetales</taxon>
        <taxon>Phaffomycetaceae</taxon>
        <taxon>Cyberlindnera</taxon>
    </lineage>
</organism>
<gene>
    <name evidence="12" type="ORF">BON22_0754</name>
</gene>
<dbReference type="SUPFAM" id="SSF90229">
    <property type="entry name" value="CCCH zinc finger"/>
    <property type="match status" value="1"/>
</dbReference>
<dbReference type="InterPro" id="IPR036855">
    <property type="entry name" value="Znf_CCCH_sf"/>
</dbReference>
<dbReference type="InterPro" id="IPR039971">
    <property type="entry name" value="CWC24-like"/>
</dbReference>
<dbReference type="PROSITE" id="PS50103">
    <property type="entry name" value="ZF_C3H1"/>
    <property type="match status" value="1"/>
</dbReference>
<keyword evidence="6 7" id="KW-0862">Zinc</keyword>
<evidence type="ECO:0000256" key="4">
    <source>
        <dbReference type="ARBA" id="ARBA00022723"/>
    </source>
</evidence>
<dbReference type="Gene3D" id="4.10.1000.10">
    <property type="entry name" value="Zinc finger, CCCH-type"/>
    <property type="match status" value="1"/>
</dbReference>
<keyword evidence="8" id="KW-0747">Spliceosome</keyword>
<dbReference type="OMA" id="LICRCEY"/>
<dbReference type="AlphaFoldDB" id="A0A1V2LEP1"/>
<dbReference type="GO" id="GO:0006397">
    <property type="term" value="P:mRNA processing"/>
    <property type="evidence" value="ECO:0007669"/>
    <property type="project" value="UniProtKB-KW"/>
</dbReference>
<comment type="subunit">
    <text evidence="8">Associated with the spliceosome.</text>
</comment>
<dbReference type="InterPro" id="IPR001841">
    <property type="entry name" value="Znf_RING"/>
</dbReference>
<dbReference type="InterPro" id="IPR013083">
    <property type="entry name" value="Znf_RING/FYVE/PHD"/>
</dbReference>
<proteinExistence type="inferred from homology"/>
<keyword evidence="8" id="KW-0507">mRNA processing</keyword>
<keyword evidence="8" id="KW-0238">DNA-binding</keyword>